<dbReference type="SUPFAM" id="SSF57256">
    <property type="entry name" value="Elafin-like"/>
    <property type="match status" value="1"/>
</dbReference>
<dbReference type="SUPFAM" id="SSF57362">
    <property type="entry name" value="BPTI-like"/>
    <property type="match status" value="1"/>
</dbReference>
<dbReference type="SMART" id="SM00217">
    <property type="entry name" value="WAP"/>
    <property type="match status" value="1"/>
</dbReference>
<dbReference type="InterPro" id="IPR036880">
    <property type="entry name" value="Kunitz_BPTI_sf"/>
</dbReference>
<dbReference type="InterPro" id="IPR002223">
    <property type="entry name" value="Kunitz_BPTI"/>
</dbReference>
<dbReference type="PROSITE" id="PS51390">
    <property type="entry name" value="WAP"/>
    <property type="match status" value="1"/>
</dbReference>
<feature type="domain" description="WAP" evidence="5">
    <location>
        <begin position="157"/>
        <end position="205"/>
    </location>
</feature>
<dbReference type="PRINTS" id="PR00759">
    <property type="entry name" value="BASICPTASE"/>
</dbReference>
<feature type="domain" description="BPTI/Kunitz inhibitor" evidence="3">
    <location>
        <begin position="549"/>
        <end position="599"/>
    </location>
</feature>
<dbReference type="InterPro" id="IPR008197">
    <property type="entry name" value="WAP_dom"/>
</dbReference>
<dbReference type="InterPro" id="IPR036645">
    <property type="entry name" value="Elafin-like_sf"/>
</dbReference>
<evidence type="ECO:0000259" key="5">
    <source>
        <dbReference type="PROSITE" id="PS51390"/>
    </source>
</evidence>
<dbReference type="PROSITE" id="PS00280">
    <property type="entry name" value="BPTI_KUNITZ_1"/>
    <property type="match status" value="1"/>
</dbReference>
<protein>
    <submittedName>
        <fullName evidence="7">Thyroglobulin type-1 domain-containing protein</fullName>
    </submittedName>
</protein>
<organism evidence="6 7">
    <name type="scientific">Ascaris lumbricoides</name>
    <name type="common">Giant roundworm</name>
    <dbReference type="NCBI Taxonomy" id="6252"/>
    <lineage>
        <taxon>Eukaryota</taxon>
        <taxon>Metazoa</taxon>
        <taxon>Ecdysozoa</taxon>
        <taxon>Nematoda</taxon>
        <taxon>Chromadorea</taxon>
        <taxon>Rhabditida</taxon>
        <taxon>Spirurina</taxon>
        <taxon>Ascaridomorpha</taxon>
        <taxon>Ascaridoidea</taxon>
        <taxon>Ascarididae</taxon>
        <taxon>Ascaris</taxon>
    </lineage>
</organism>
<proteinExistence type="predicted"/>
<dbReference type="InterPro" id="IPR036857">
    <property type="entry name" value="Thyroglobulin_1_sf"/>
</dbReference>
<dbReference type="AlphaFoldDB" id="A0A0M3INW2"/>
<dbReference type="Pfam" id="PF14625">
    <property type="entry name" value="Lustrin_cystein"/>
    <property type="match status" value="4"/>
</dbReference>
<evidence type="ECO:0000259" key="3">
    <source>
        <dbReference type="PROSITE" id="PS50279"/>
    </source>
</evidence>
<keyword evidence="1" id="KW-1015">Disulfide bond</keyword>
<evidence type="ECO:0000259" key="4">
    <source>
        <dbReference type="PROSITE" id="PS51162"/>
    </source>
</evidence>
<accession>A0A0M3INW2</accession>
<dbReference type="Pfam" id="PF00095">
    <property type="entry name" value="WAP"/>
    <property type="match status" value="1"/>
</dbReference>
<dbReference type="CDD" id="cd00109">
    <property type="entry name" value="Kunitz-type"/>
    <property type="match status" value="1"/>
</dbReference>
<dbReference type="Gene3D" id="4.10.800.10">
    <property type="entry name" value="Thyroglobulin type-1"/>
    <property type="match status" value="1"/>
</dbReference>
<comment type="caution">
    <text evidence="2">Lacks conserved residue(s) required for the propagation of feature annotation.</text>
</comment>
<dbReference type="CDD" id="cd00191">
    <property type="entry name" value="TY"/>
    <property type="match status" value="1"/>
</dbReference>
<dbReference type="PANTHER" id="PTHR46339">
    <property type="entry name" value="PROTEIN CBG15282-RELATED"/>
    <property type="match status" value="1"/>
</dbReference>
<dbReference type="Pfam" id="PF00014">
    <property type="entry name" value="Kunitz_BPTI"/>
    <property type="match status" value="1"/>
</dbReference>
<evidence type="ECO:0000256" key="2">
    <source>
        <dbReference type="PROSITE-ProRule" id="PRU00500"/>
    </source>
</evidence>
<feature type="domain" description="Thyroglobulin type-1" evidence="4">
    <location>
        <begin position="207"/>
        <end position="284"/>
    </location>
</feature>
<dbReference type="WBParaSite" id="ALUE_0002044001-mRNA-1">
    <property type="protein sequence ID" value="ALUE_0002044001-mRNA-1"/>
    <property type="gene ID" value="ALUE_0002044001"/>
</dbReference>
<evidence type="ECO:0000256" key="1">
    <source>
        <dbReference type="ARBA" id="ARBA00023157"/>
    </source>
</evidence>
<dbReference type="InterPro" id="IPR000716">
    <property type="entry name" value="Thyroglobulin_1"/>
</dbReference>
<dbReference type="SMART" id="SM00289">
    <property type="entry name" value="WR1"/>
    <property type="match status" value="5"/>
</dbReference>
<keyword evidence="6" id="KW-1185">Reference proteome</keyword>
<dbReference type="PROSITE" id="PS51162">
    <property type="entry name" value="THYROGLOBULIN_1_2"/>
    <property type="match status" value="1"/>
</dbReference>
<reference evidence="7" key="1">
    <citation type="submission" date="2017-02" db="UniProtKB">
        <authorList>
            <consortium name="WormBaseParasite"/>
        </authorList>
    </citation>
    <scope>IDENTIFICATION</scope>
</reference>
<dbReference type="InterPro" id="IPR053014">
    <property type="entry name" value="Cuticle_assoc_divergent"/>
</dbReference>
<dbReference type="InterPro" id="IPR006150">
    <property type="entry name" value="Cys_repeat_1"/>
</dbReference>
<dbReference type="Gene3D" id="4.10.75.10">
    <property type="entry name" value="Elafin-like"/>
    <property type="match status" value="1"/>
</dbReference>
<dbReference type="GO" id="GO:0004867">
    <property type="term" value="F:serine-type endopeptidase inhibitor activity"/>
    <property type="evidence" value="ECO:0007669"/>
    <property type="project" value="InterPro"/>
</dbReference>
<dbReference type="InterPro" id="IPR020901">
    <property type="entry name" value="Prtase_inh_Kunz-CS"/>
</dbReference>
<sequence>MHLRQCWCVDIHSGEELVGTRISSLAVQPDCNAPKVCSTICRNVKCDYGIRLDRNGCPLNDVCECKNPCEDVKCSFSSEICVLKHVECLYEPCPPIPICRGNPCSRGMHALNDTNGNVIICSRDDKCGEGKCTFIKEEEEIGVCCPSEIFPTQSESMKKHGECPTRLRKNDYSKECINECESDSQCEDVEKCCEYGCNRVCLPPVRTTNCIHLRAAILKLKRIGAKVYINRPICDTQTDAFSPVQCDDSGLCWCVDTMTGNEIYATKARLPNSAFNVCANKKACAVACDDRSGICPFGLETDSEGCSRTATCRCRNPCDSVTCPDGSICLLRPRECSDRLCIPTPSCEPNPCSNEQKPAVETRTFTLFTCVENRTQICPNGFYCTGYDDTNQGICCPGRAFLRITLEAFISSVASLEEACTHGDPFSNSADGSPLRCSVGSNACPSTHYCVIKPTETTGICCVTKRELDQHIDVLGKFFAFLRITLEAFISSVASLEEACTHGDPFSNSADGSPLRCSVGSNACPSTHYCVIKPTETTGICCVTKRYVCNLPMDSGPCMVKVHRYFYNRNSRSCVHFDYGGCSGNLNNFGSEAECERFCLGADLDTISALLRETEQGDTYQMGFSLTGPLLRDKHRPDINDVFRDYVEKRFDVDESEITDLVIRDDNTVRFSLHSLKAKQKTANISTAVRYCKFDAI</sequence>
<dbReference type="PROSITE" id="PS50279">
    <property type="entry name" value="BPTI_KUNITZ_2"/>
    <property type="match status" value="1"/>
</dbReference>
<evidence type="ECO:0000313" key="6">
    <source>
        <dbReference type="Proteomes" id="UP000036681"/>
    </source>
</evidence>
<dbReference type="Proteomes" id="UP000036681">
    <property type="component" value="Unplaced"/>
</dbReference>
<name>A0A0M3INW2_ASCLU</name>
<dbReference type="Gene3D" id="4.10.410.10">
    <property type="entry name" value="Pancreatic trypsin inhibitor Kunitz domain"/>
    <property type="match status" value="1"/>
</dbReference>
<dbReference type="SUPFAM" id="SSF57610">
    <property type="entry name" value="Thyroglobulin type-1 domain"/>
    <property type="match status" value="2"/>
</dbReference>
<dbReference type="SMART" id="SM00211">
    <property type="entry name" value="TY"/>
    <property type="match status" value="2"/>
</dbReference>
<dbReference type="GO" id="GO:0005576">
    <property type="term" value="C:extracellular region"/>
    <property type="evidence" value="ECO:0007669"/>
    <property type="project" value="InterPro"/>
</dbReference>
<dbReference type="InterPro" id="IPR028150">
    <property type="entry name" value="Lustrin_cystein"/>
</dbReference>
<evidence type="ECO:0000313" key="7">
    <source>
        <dbReference type="WBParaSite" id="ALUE_0002044001-mRNA-1"/>
    </source>
</evidence>
<dbReference type="SMART" id="SM00131">
    <property type="entry name" value="KU"/>
    <property type="match status" value="1"/>
</dbReference>